<dbReference type="InterPro" id="IPR015421">
    <property type="entry name" value="PyrdxlP-dep_Trfase_major"/>
</dbReference>
<accession>A0ABT2ZJ60</accession>
<gene>
    <name evidence="2" type="ORF">OEZ71_02540</name>
</gene>
<protein>
    <submittedName>
        <fullName evidence="2">Aminotransferase class I/II-fold pyridoxal phosphate-dependent enzyme</fullName>
    </submittedName>
</protein>
<dbReference type="InterPro" id="IPR004839">
    <property type="entry name" value="Aminotransferase_I/II_large"/>
</dbReference>
<dbReference type="InterPro" id="IPR015424">
    <property type="entry name" value="PyrdxlP-dep_Trfase"/>
</dbReference>
<sequence>MPIVSEGARRAGEAIRVVSEFAEQFLEEDGQRADFTFGNPHERPLAGLVDAIKTAAEPHTNDWFAYKTSVESATETVAAALSAELRLPFKAADVTMTQGAFKAIALAFDVLLNPGDEVIHPKPGWFAYSPILAHRGYVSVHTPLDPQTYDLDLDAIERAITPRTRIVVVNTPHNPTGRIYSRARLKELAALLDKASERIGARIFILSDEPYRRIRFDGVGFTSPAEVYPWTLIDYSYGKILLSPGQRIGYLALSPLMPEADREALRAAIFPTQTALGWGFPDATMQYAIPELEKLSLDIPALTAKRDRLVGSLRQWGYRITEPEGTFYLWGDAPGGDSLAFARRLAEKNVFVMPGTLFDCPAQFRICLTATAEMVEFALPALRDAAF</sequence>
<dbReference type="PANTHER" id="PTHR42691">
    <property type="entry name" value="ASPARTATE AMINOTRANSFERASE YHDR-RELATED"/>
    <property type="match status" value="1"/>
</dbReference>
<dbReference type="GO" id="GO:0008483">
    <property type="term" value="F:transaminase activity"/>
    <property type="evidence" value="ECO:0007669"/>
    <property type="project" value="UniProtKB-KW"/>
</dbReference>
<dbReference type="SUPFAM" id="SSF53383">
    <property type="entry name" value="PLP-dependent transferases"/>
    <property type="match status" value="1"/>
</dbReference>
<keyword evidence="3" id="KW-1185">Reference proteome</keyword>
<dbReference type="RefSeq" id="WP_263738353.1">
    <property type="nucleotide sequence ID" value="NZ_JAOWKZ010000001.1"/>
</dbReference>
<dbReference type="Pfam" id="PF00155">
    <property type="entry name" value="Aminotran_1_2"/>
    <property type="match status" value="1"/>
</dbReference>
<dbReference type="PANTHER" id="PTHR42691:SF1">
    <property type="entry name" value="ASPARTATE AMINOTRANSFERASE YHDR-RELATED"/>
    <property type="match status" value="1"/>
</dbReference>
<comment type="caution">
    <text evidence="2">The sequence shown here is derived from an EMBL/GenBank/DDBJ whole genome shotgun (WGS) entry which is preliminary data.</text>
</comment>
<keyword evidence="2" id="KW-0032">Aminotransferase</keyword>
<keyword evidence="2" id="KW-0808">Transferase</keyword>
<dbReference type="Gene3D" id="3.40.640.10">
    <property type="entry name" value="Type I PLP-dependent aspartate aminotransferase-like (Major domain)"/>
    <property type="match status" value="1"/>
</dbReference>
<evidence type="ECO:0000313" key="3">
    <source>
        <dbReference type="Proteomes" id="UP001652564"/>
    </source>
</evidence>
<name>A0ABT2ZJ60_9RHOB</name>
<evidence type="ECO:0000313" key="2">
    <source>
        <dbReference type="EMBL" id="MCV2871168.1"/>
    </source>
</evidence>
<dbReference type="EMBL" id="JAOWKZ010000001">
    <property type="protein sequence ID" value="MCV2871168.1"/>
    <property type="molecule type" value="Genomic_DNA"/>
</dbReference>
<evidence type="ECO:0000259" key="1">
    <source>
        <dbReference type="Pfam" id="PF00155"/>
    </source>
</evidence>
<proteinExistence type="predicted"/>
<dbReference type="Proteomes" id="UP001652564">
    <property type="component" value="Unassembled WGS sequence"/>
</dbReference>
<dbReference type="CDD" id="cd00609">
    <property type="entry name" value="AAT_like"/>
    <property type="match status" value="1"/>
</dbReference>
<reference evidence="2 3" key="1">
    <citation type="submission" date="2022-10" db="EMBL/GenBank/DDBJ databases">
        <title>Defluviimonas sp. nov., isolated from ocean surface sediments.</title>
        <authorList>
            <person name="He W."/>
            <person name="Wang L."/>
            <person name="Zhang D.-F."/>
        </authorList>
    </citation>
    <scope>NUCLEOTIDE SEQUENCE [LARGE SCALE GENOMIC DNA]</scope>
    <source>
        <strain evidence="2 3">WL0050</strain>
    </source>
</reference>
<organism evidence="2 3">
    <name type="scientific">Albidovulum litorale</name>
    <dbReference type="NCBI Taxonomy" id="2984134"/>
    <lineage>
        <taxon>Bacteria</taxon>
        <taxon>Pseudomonadati</taxon>
        <taxon>Pseudomonadota</taxon>
        <taxon>Alphaproteobacteria</taxon>
        <taxon>Rhodobacterales</taxon>
        <taxon>Paracoccaceae</taxon>
        <taxon>Albidovulum</taxon>
    </lineage>
</organism>
<feature type="domain" description="Aminotransferase class I/classII large" evidence="1">
    <location>
        <begin position="58"/>
        <end position="379"/>
    </location>
</feature>